<proteinExistence type="predicted"/>
<gene>
    <name evidence="2" type="ORF">H0E87_003384</name>
</gene>
<dbReference type="AlphaFoldDB" id="A0A8T2ZYQ5"/>
<evidence type="ECO:0000256" key="1">
    <source>
        <dbReference type="SAM" id="MobiDB-lite"/>
    </source>
</evidence>
<evidence type="ECO:0000313" key="2">
    <source>
        <dbReference type="EMBL" id="KAH8522714.1"/>
    </source>
</evidence>
<organism evidence="2 3">
    <name type="scientific">Populus deltoides</name>
    <name type="common">Eastern poplar</name>
    <name type="synonym">Eastern cottonwood</name>
    <dbReference type="NCBI Taxonomy" id="3696"/>
    <lineage>
        <taxon>Eukaryota</taxon>
        <taxon>Viridiplantae</taxon>
        <taxon>Streptophyta</taxon>
        <taxon>Embryophyta</taxon>
        <taxon>Tracheophyta</taxon>
        <taxon>Spermatophyta</taxon>
        <taxon>Magnoliopsida</taxon>
        <taxon>eudicotyledons</taxon>
        <taxon>Gunneridae</taxon>
        <taxon>Pentapetalae</taxon>
        <taxon>rosids</taxon>
        <taxon>fabids</taxon>
        <taxon>Malpighiales</taxon>
        <taxon>Salicaceae</taxon>
        <taxon>Saliceae</taxon>
        <taxon>Populus</taxon>
    </lineage>
</organism>
<feature type="region of interest" description="Disordered" evidence="1">
    <location>
        <begin position="18"/>
        <end position="84"/>
    </location>
</feature>
<dbReference type="EMBL" id="JACEGQ020000001">
    <property type="protein sequence ID" value="KAH8522714.1"/>
    <property type="molecule type" value="Genomic_DNA"/>
</dbReference>
<feature type="compositionally biased region" description="Polar residues" evidence="1">
    <location>
        <begin position="41"/>
        <end position="50"/>
    </location>
</feature>
<comment type="caution">
    <text evidence="2">The sequence shown here is derived from an EMBL/GenBank/DDBJ whole genome shotgun (WGS) entry which is preliminary data.</text>
</comment>
<keyword evidence="3" id="KW-1185">Reference proteome</keyword>
<protein>
    <submittedName>
        <fullName evidence="2">Uncharacterized protein</fullName>
    </submittedName>
</protein>
<evidence type="ECO:0000313" key="3">
    <source>
        <dbReference type="Proteomes" id="UP000807159"/>
    </source>
</evidence>
<feature type="compositionally biased region" description="Basic and acidic residues" evidence="1">
    <location>
        <begin position="24"/>
        <end position="33"/>
    </location>
</feature>
<name>A0A8T2ZYQ5_POPDE</name>
<sequence length="134" mass="14907">MEKQQRFCVSSSSFAAKKIQNSNKRKERDHQEAESEVFTGLRSQSSSAVNSAGRDSRSNEGVLLGLLPPFSENPSRVKKPETSATISAIADSRIPGRVSKELKLFDDNWVPKNSSGPDSRNKESAEELERRVLR</sequence>
<feature type="region of interest" description="Disordered" evidence="1">
    <location>
        <begin position="106"/>
        <end position="134"/>
    </location>
</feature>
<reference evidence="2" key="1">
    <citation type="journal article" date="2021" name="J. Hered.">
        <title>Genome Assembly of Salicaceae Populus deltoides (Eastern Cottonwood) I-69 Based on Nanopore Sequencing and Hi-C Technologies.</title>
        <authorList>
            <person name="Bai S."/>
            <person name="Wu H."/>
            <person name="Zhang J."/>
            <person name="Pan Z."/>
            <person name="Zhao W."/>
            <person name="Li Z."/>
            <person name="Tong C."/>
        </authorList>
    </citation>
    <scope>NUCLEOTIDE SEQUENCE</scope>
    <source>
        <tissue evidence="2">Leaf</tissue>
    </source>
</reference>
<feature type="compositionally biased region" description="Basic and acidic residues" evidence="1">
    <location>
        <begin position="119"/>
        <end position="134"/>
    </location>
</feature>
<dbReference type="Proteomes" id="UP000807159">
    <property type="component" value="Chromosome 1"/>
</dbReference>
<accession>A0A8T2ZYQ5</accession>